<evidence type="ECO:0000313" key="1">
    <source>
        <dbReference type="EMBL" id="WOH02452.1"/>
    </source>
</evidence>
<evidence type="ECO:0000313" key="2">
    <source>
        <dbReference type="Proteomes" id="UP000077755"/>
    </source>
</evidence>
<dbReference type="Proteomes" id="UP000077755">
    <property type="component" value="Chromosome 5"/>
</dbReference>
<sequence length="40" mass="4585">MTGLGMLVLKQLREEKIQSRGLRFLQMYLRSRSGDSLVSS</sequence>
<dbReference type="EMBL" id="CP093347">
    <property type="protein sequence ID" value="WOH02452.1"/>
    <property type="molecule type" value="Genomic_DNA"/>
</dbReference>
<reference evidence="1" key="1">
    <citation type="journal article" date="2016" name="Nat. Genet.">
        <title>A high-quality carrot genome assembly provides new insights into carotenoid accumulation and asterid genome evolution.</title>
        <authorList>
            <person name="Iorizzo M."/>
            <person name="Ellison S."/>
            <person name="Senalik D."/>
            <person name="Zeng P."/>
            <person name="Satapoomin P."/>
            <person name="Huang J."/>
            <person name="Bowman M."/>
            <person name="Iovene M."/>
            <person name="Sanseverino W."/>
            <person name="Cavagnaro P."/>
            <person name="Yildiz M."/>
            <person name="Macko-Podgorni A."/>
            <person name="Moranska E."/>
            <person name="Grzebelus E."/>
            <person name="Grzebelus D."/>
            <person name="Ashrafi H."/>
            <person name="Zheng Z."/>
            <person name="Cheng S."/>
            <person name="Spooner D."/>
            <person name="Van Deynze A."/>
            <person name="Simon P."/>
        </authorList>
    </citation>
    <scope>NUCLEOTIDE SEQUENCE</scope>
    <source>
        <tissue evidence="1">Leaf</tissue>
    </source>
</reference>
<gene>
    <name evidence="1" type="ORF">DCAR_0521841</name>
</gene>
<name>A0AAF1B3C0_DAUCS</name>
<keyword evidence="2" id="KW-1185">Reference proteome</keyword>
<protein>
    <submittedName>
        <fullName evidence="1">Uncharacterized protein</fullName>
    </submittedName>
</protein>
<reference evidence="1" key="2">
    <citation type="submission" date="2022-03" db="EMBL/GenBank/DDBJ databases">
        <title>Draft title - Genomic analysis of global carrot germplasm unveils the trajectory of domestication and the origin of high carotenoid orange carrot.</title>
        <authorList>
            <person name="Iorizzo M."/>
            <person name="Ellison S."/>
            <person name="Senalik D."/>
            <person name="Macko-Podgorni A."/>
            <person name="Grzebelus D."/>
            <person name="Bostan H."/>
            <person name="Rolling W."/>
            <person name="Curaba J."/>
            <person name="Simon P."/>
        </authorList>
    </citation>
    <scope>NUCLEOTIDE SEQUENCE</scope>
    <source>
        <tissue evidence="1">Leaf</tissue>
    </source>
</reference>
<organism evidence="1 2">
    <name type="scientific">Daucus carota subsp. sativus</name>
    <name type="common">Carrot</name>
    <dbReference type="NCBI Taxonomy" id="79200"/>
    <lineage>
        <taxon>Eukaryota</taxon>
        <taxon>Viridiplantae</taxon>
        <taxon>Streptophyta</taxon>
        <taxon>Embryophyta</taxon>
        <taxon>Tracheophyta</taxon>
        <taxon>Spermatophyta</taxon>
        <taxon>Magnoliopsida</taxon>
        <taxon>eudicotyledons</taxon>
        <taxon>Gunneridae</taxon>
        <taxon>Pentapetalae</taxon>
        <taxon>asterids</taxon>
        <taxon>campanulids</taxon>
        <taxon>Apiales</taxon>
        <taxon>Apiaceae</taxon>
        <taxon>Apioideae</taxon>
        <taxon>Scandiceae</taxon>
        <taxon>Daucinae</taxon>
        <taxon>Daucus</taxon>
        <taxon>Daucus sect. Daucus</taxon>
    </lineage>
</organism>
<accession>A0AAF1B3C0</accession>
<proteinExistence type="predicted"/>
<dbReference type="AlphaFoldDB" id="A0AAF1B3C0"/>